<evidence type="ECO:0000313" key="3">
    <source>
        <dbReference type="Proteomes" id="UP000481252"/>
    </source>
</evidence>
<dbReference type="SMART" id="SM01008">
    <property type="entry name" value="Ald_Xan_dh_C"/>
    <property type="match status" value="1"/>
</dbReference>
<organism evidence="2 3">
    <name type="scientific">Mesorhizobium zhangyense</name>
    <dbReference type="NCBI Taxonomy" id="1776730"/>
    <lineage>
        <taxon>Bacteria</taxon>
        <taxon>Pseudomonadati</taxon>
        <taxon>Pseudomonadota</taxon>
        <taxon>Alphaproteobacteria</taxon>
        <taxon>Hyphomicrobiales</taxon>
        <taxon>Phyllobacteriaceae</taxon>
        <taxon>Mesorhizobium</taxon>
    </lineage>
</organism>
<dbReference type="InterPro" id="IPR019546">
    <property type="entry name" value="TAT_signal_bac_arc"/>
</dbReference>
<dbReference type="PANTHER" id="PTHR47495">
    <property type="entry name" value="ALDEHYDE DEHYDROGENASE"/>
    <property type="match status" value="1"/>
</dbReference>
<dbReference type="PIRSF" id="PIRSF036389">
    <property type="entry name" value="IOR_B"/>
    <property type="match status" value="1"/>
</dbReference>
<evidence type="ECO:0000259" key="1">
    <source>
        <dbReference type="SMART" id="SM01008"/>
    </source>
</evidence>
<gene>
    <name evidence="2" type="ORF">G6N74_29605</name>
</gene>
<dbReference type="SUPFAM" id="SSF56003">
    <property type="entry name" value="Molybdenum cofactor-binding domain"/>
    <property type="match status" value="2"/>
</dbReference>
<dbReference type="InterPro" id="IPR008274">
    <property type="entry name" value="AldOxase/xan_DH_MoCoBD1"/>
</dbReference>
<feature type="domain" description="Aldehyde oxidase/xanthine dehydrogenase a/b hammerhead" evidence="1">
    <location>
        <begin position="207"/>
        <end position="285"/>
    </location>
</feature>
<dbReference type="Pfam" id="PF20256">
    <property type="entry name" value="MoCoBD_2"/>
    <property type="match status" value="2"/>
</dbReference>
<dbReference type="AlphaFoldDB" id="A0A7C9VIN0"/>
<comment type="caution">
    <text evidence="2">The sequence shown here is derived from an EMBL/GenBank/DDBJ whole genome shotgun (WGS) entry which is preliminary data.</text>
</comment>
<sequence length="717" mass="75987">MTAILSHGISRRAFLTASAALGGGLLLGFPLSGQAASQGVASDLNAFIRVGADNTVTLVLPYVEMGQGAYTSQVQLLAEELELDPARVLYEAAPPDEGRYASPLFGGQITGGSGSLRGAWRTLRAAGAAAREMLVTAAAQRWSVSSESCRVENGQIIHASGRTLTYGEVAAEAALLPVPDAPVVKQRSNYRVVGQSLRRLDTPAKIDGTAKFGIDARPPGVQYAVVASCPVLGGKMKSVDTSAALMMPGVKQVVRLERAVAVVATNTWAAWKGLEVLNMEWDAGANASLTTQQMVDAADAALGRSGIVSTVVGDVDQTEMTATDRYEAVVRLPLLAHAAMEPLNCTVDLRPDRCEVWVGSQVVGRAQKAAADAAGLPLERVAIHNLFLGGGFGRRLETDYVTQAVQVARHVSGPVKVTWSREEDIRQEVFRYHNHSRVTVALGDGGAPASWRHKVVGPNIMSRFLPVYQKDGVDLDVVNAASGPYDIPNILIEYSRNEAPEGLHTGNWRGVGPTRNVFIVESVVDDLAHRAGRDPVEYRRAMMNSADTARPRAALELAVQHAGWDETLPARHGRGAAVFSGFDSHVGMVAEVAVDINGRVSVQKVICAIDAGYVVNPDIVRAQIEGGIIFGLSAVLYGQVTIAGGQVEQSNFDTYPVLRMREAPRIEVHIIDSDEEPGGVGEPGTAGAIAAVANAVFAATGFRALTLPLNPSDLRGV</sequence>
<dbReference type="EMBL" id="JAAKZG010000029">
    <property type="protein sequence ID" value="NGN45211.1"/>
    <property type="molecule type" value="Genomic_DNA"/>
</dbReference>
<dbReference type="InterPro" id="IPR006311">
    <property type="entry name" value="TAT_signal"/>
</dbReference>
<dbReference type="InterPro" id="IPR052516">
    <property type="entry name" value="N-heterocyclic_Hydroxylase"/>
</dbReference>
<dbReference type="PROSITE" id="PS51318">
    <property type="entry name" value="TAT"/>
    <property type="match status" value="1"/>
</dbReference>
<keyword evidence="3" id="KW-1185">Reference proteome</keyword>
<protein>
    <submittedName>
        <fullName evidence="2">Xanthine dehydrogenase family protein molybdopterin-binding subunit</fullName>
    </submittedName>
</protein>
<dbReference type="InterPro" id="IPR046867">
    <property type="entry name" value="AldOxase/xan_DH_MoCoBD2"/>
</dbReference>
<dbReference type="Proteomes" id="UP000481252">
    <property type="component" value="Unassembled WGS sequence"/>
</dbReference>
<dbReference type="InterPro" id="IPR000674">
    <property type="entry name" value="Ald_Oxase/Xan_DH_a/b"/>
</dbReference>
<evidence type="ECO:0000313" key="2">
    <source>
        <dbReference type="EMBL" id="NGN45211.1"/>
    </source>
</evidence>
<accession>A0A7C9VIN0</accession>
<dbReference type="Gene3D" id="3.90.1170.50">
    <property type="entry name" value="Aldehyde oxidase/xanthine dehydrogenase, a/b hammerhead"/>
    <property type="match status" value="1"/>
</dbReference>
<proteinExistence type="predicted"/>
<dbReference type="GO" id="GO:0016491">
    <property type="term" value="F:oxidoreductase activity"/>
    <property type="evidence" value="ECO:0007669"/>
    <property type="project" value="InterPro"/>
</dbReference>
<dbReference type="PANTHER" id="PTHR47495:SF2">
    <property type="entry name" value="ALDEHYDE DEHYDROGENASE"/>
    <property type="match status" value="1"/>
</dbReference>
<dbReference type="InterPro" id="IPR037165">
    <property type="entry name" value="AldOxase/xan_DH_Mopterin-bd_sf"/>
</dbReference>
<dbReference type="NCBIfam" id="TIGR01409">
    <property type="entry name" value="TAT_signal_seq"/>
    <property type="match status" value="1"/>
</dbReference>
<dbReference type="InterPro" id="IPR012368">
    <property type="entry name" value="OxRdtase_Mopterin-bd_su_IorB"/>
</dbReference>
<dbReference type="Gene3D" id="3.30.365.10">
    <property type="entry name" value="Aldehyde oxidase/xanthine dehydrogenase, molybdopterin binding domain"/>
    <property type="match status" value="4"/>
</dbReference>
<name>A0A7C9VIN0_9HYPH</name>
<reference evidence="2 3" key="1">
    <citation type="submission" date="2020-02" db="EMBL/GenBank/DDBJ databases">
        <title>Genome sequence of the type strain CGMCC 1.15528 of Mesorhizobium zhangyense.</title>
        <authorList>
            <person name="Gao J."/>
            <person name="Sun J."/>
        </authorList>
    </citation>
    <scope>NUCLEOTIDE SEQUENCE [LARGE SCALE GENOMIC DNA]</scope>
    <source>
        <strain evidence="2 3">CGMCC 1.15528</strain>
    </source>
</reference>
<dbReference type="Pfam" id="PF02738">
    <property type="entry name" value="MoCoBD_1"/>
    <property type="match status" value="1"/>
</dbReference>